<sequence length="196" mass="22689">MVHNHEQAQKESRKAKLANRQLQLSIKKGVKSCQDIGTCIASMETRTEELETEVRATTAQTVAQGQPISDIQLKLEDAENRQRRNNLRDQGIAEGLEGQDTRAYVASLFKKAFPDLIEWNWEIEIQRAHRFPLMRKKQTLDTSREQIYPQAIIVYFGNFLLRQVVFERAPPNSKMTVEGVSFFTRPDFAHDTVERR</sequence>
<dbReference type="Gene3D" id="3.30.70.1820">
    <property type="entry name" value="L1 transposable element, RRM domain"/>
    <property type="match status" value="1"/>
</dbReference>
<keyword evidence="1" id="KW-0175">Coiled coil</keyword>
<reference evidence="2" key="1">
    <citation type="journal article" date="2022" name="bioRxiv">
        <title>Sequencing and chromosome-scale assembly of the giantPleurodeles waltlgenome.</title>
        <authorList>
            <person name="Brown T."/>
            <person name="Elewa A."/>
            <person name="Iarovenko S."/>
            <person name="Subramanian E."/>
            <person name="Araus A.J."/>
            <person name="Petzold A."/>
            <person name="Susuki M."/>
            <person name="Suzuki K.-i.T."/>
            <person name="Hayashi T."/>
            <person name="Toyoda A."/>
            <person name="Oliveira C."/>
            <person name="Osipova E."/>
            <person name="Leigh N.D."/>
            <person name="Simon A."/>
            <person name="Yun M.H."/>
        </authorList>
    </citation>
    <scope>NUCLEOTIDE SEQUENCE</scope>
    <source>
        <strain evidence="2">20211129_DDA</strain>
        <tissue evidence="2">Liver</tissue>
    </source>
</reference>
<organism evidence="2 3">
    <name type="scientific">Pleurodeles waltl</name>
    <name type="common">Iberian ribbed newt</name>
    <dbReference type="NCBI Taxonomy" id="8319"/>
    <lineage>
        <taxon>Eukaryota</taxon>
        <taxon>Metazoa</taxon>
        <taxon>Chordata</taxon>
        <taxon>Craniata</taxon>
        <taxon>Vertebrata</taxon>
        <taxon>Euteleostomi</taxon>
        <taxon>Amphibia</taxon>
        <taxon>Batrachia</taxon>
        <taxon>Caudata</taxon>
        <taxon>Salamandroidea</taxon>
        <taxon>Salamandridae</taxon>
        <taxon>Pleurodelinae</taxon>
        <taxon>Pleurodeles</taxon>
    </lineage>
</organism>
<feature type="coiled-coil region" evidence="1">
    <location>
        <begin position="5"/>
        <end position="60"/>
    </location>
</feature>
<gene>
    <name evidence="2" type="ORF">NDU88_006210</name>
</gene>
<name>A0AAV7TD90_PLEWA</name>
<dbReference type="InterPro" id="IPR004244">
    <property type="entry name" value="Transposase_22"/>
</dbReference>
<dbReference type="PANTHER" id="PTHR11505">
    <property type="entry name" value="L1 TRANSPOSABLE ELEMENT-RELATED"/>
    <property type="match status" value="1"/>
</dbReference>
<evidence type="ECO:0000313" key="2">
    <source>
        <dbReference type="EMBL" id="KAJ1174388.1"/>
    </source>
</evidence>
<dbReference type="EMBL" id="JANPWB010000007">
    <property type="protein sequence ID" value="KAJ1174388.1"/>
    <property type="molecule type" value="Genomic_DNA"/>
</dbReference>
<dbReference type="AlphaFoldDB" id="A0AAV7TD90"/>
<accession>A0AAV7TD90</accession>
<dbReference type="Proteomes" id="UP001066276">
    <property type="component" value="Chromosome 4_1"/>
</dbReference>
<protein>
    <submittedName>
        <fullName evidence="2">Uncharacterized protein</fullName>
    </submittedName>
</protein>
<evidence type="ECO:0000256" key="1">
    <source>
        <dbReference type="SAM" id="Coils"/>
    </source>
</evidence>
<comment type="caution">
    <text evidence="2">The sequence shown here is derived from an EMBL/GenBank/DDBJ whole genome shotgun (WGS) entry which is preliminary data.</text>
</comment>
<keyword evidence="3" id="KW-1185">Reference proteome</keyword>
<proteinExistence type="predicted"/>
<evidence type="ECO:0000313" key="3">
    <source>
        <dbReference type="Proteomes" id="UP001066276"/>
    </source>
</evidence>